<dbReference type="OrthoDB" id="5985073at2759"/>
<dbReference type="STRING" id="765257.A0A0C9ZK95"/>
<evidence type="ECO:0000256" key="1">
    <source>
        <dbReference type="ARBA" id="ARBA00022669"/>
    </source>
</evidence>
<dbReference type="PROSITE" id="PS51782">
    <property type="entry name" value="LYSM"/>
    <property type="match status" value="2"/>
</dbReference>
<keyword evidence="2" id="KW-0843">Virulence</keyword>
<dbReference type="HOGENOM" id="CLU_010591_6_0_1"/>
<dbReference type="Pfam" id="PF01476">
    <property type="entry name" value="LysM"/>
    <property type="match status" value="2"/>
</dbReference>
<accession>A0A0C9ZK95</accession>
<name>A0A0C9ZK95_9AGAM</name>
<feature type="region of interest" description="Disordered" evidence="3">
    <location>
        <begin position="138"/>
        <end position="171"/>
    </location>
</feature>
<sequence length="171" mass="17741">MVFFKPVVSFAVLVVAQIVAAQTCSRTYTVKDGDTCDSISAANQASTYQVAVVNYGNVDPQCDNLSPGETICLGFAGEDCQTTYVVQLGDTCDGISSAYGVNTTILYMNNPQINEDCSNIYVGEVLCTASTVEVPPAPGGSSAPAVVQPPPTAIPANPSGDSGDDNLPWCD</sequence>
<evidence type="ECO:0000313" key="6">
    <source>
        <dbReference type="EMBL" id="KIK29756.1"/>
    </source>
</evidence>
<dbReference type="Proteomes" id="UP000054018">
    <property type="component" value="Unassembled WGS sequence"/>
</dbReference>
<dbReference type="AlphaFoldDB" id="A0A0C9ZK95"/>
<proteinExistence type="predicted"/>
<feature type="chain" id="PRO_5002206856" evidence="4">
    <location>
        <begin position="22"/>
        <end position="171"/>
    </location>
</feature>
<evidence type="ECO:0000313" key="7">
    <source>
        <dbReference type="Proteomes" id="UP000054018"/>
    </source>
</evidence>
<feature type="domain" description="LysM" evidence="5">
    <location>
        <begin position="82"/>
        <end position="128"/>
    </location>
</feature>
<dbReference type="PANTHER" id="PTHR34997">
    <property type="entry name" value="AM15"/>
    <property type="match status" value="1"/>
</dbReference>
<keyword evidence="4" id="KW-0732">Signal</keyword>
<reference evidence="7" key="2">
    <citation type="submission" date="2015-01" db="EMBL/GenBank/DDBJ databases">
        <title>Evolutionary Origins and Diversification of the Mycorrhizal Mutualists.</title>
        <authorList>
            <consortium name="DOE Joint Genome Institute"/>
            <consortium name="Mycorrhizal Genomics Consortium"/>
            <person name="Kohler A."/>
            <person name="Kuo A."/>
            <person name="Nagy L.G."/>
            <person name="Floudas D."/>
            <person name="Copeland A."/>
            <person name="Barry K.W."/>
            <person name="Cichocki N."/>
            <person name="Veneault-Fourrey C."/>
            <person name="LaButti K."/>
            <person name="Lindquist E.A."/>
            <person name="Lipzen A."/>
            <person name="Lundell T."/>
            <person name="Morin E."/>
            <person name="Murat C."/>
            <person name="Riley R."/>
            <person name="Ohm R."/>
            <person name="Sun H."/>
            <person name="Tunlid A."/>
            <person name="Henrissat B."/>
            <person name="Grigoriev I.V."/>
            <person name="Hibbett D.S."/>
            <person name="Martin F."/>
        </authorList>
    </citation>
    <scope>NUCLEOTIDE SEQUENCE [LARGE SCALE GENOMIC DNA]</scope>
    <source>
        <strain evidence="7">441</strain>
    </source>
</reference>
<dbReference type="PANTHER" id="PTHR34997:SF1">
    <property type="entry name" value="PEPTIDOGLYCAN-BINDING LYSIN DOMAIN"/>
    <property type="match status" value="1"/>
</dbReference>
<dbReference type="InterPro" id="IPR036779">
    <property type="entry name" value="LysM_dom_sf"/>
</dbReference>
<feature type="domain" description="LysM" evidence="5">
    <location>
        <begin position="26"/>
        <end position="73"/>
    </location>
</feature>
<protein>
    <submittedName>
        <fullName evidence="6">Carbohydrate-binding module family 50 protein</fullName>
    </submittedName>
</protein>
<feature type="signal peptide" evidence="4">
    <location>
        <begin position="1"/>
        <end position="21"/>
    </location>
</feature>
<dbReference type="CDD" id="cd00118">
    <property type="entry name" value="LysM"/>
    <property type="match status" value="2"/>
</dbReference>
<gene>
    <name evidence="6" type="ORF">PISMIDRAFT_671706</name>
</gene>
<evidence type="ECO:0000256" key="3">
    <source>
        <dbReference type="SAM" id="MobiDB-lite"/>
    </source>
</evidence>
<evidence type="ECO:0000259" key="5">
    <source>
        <dbReference type="PROSITE" id="PS51782"/>
    </source>
</evidence>
<evidence type="ECO:0000256" key="4">
    <source>
        <dbReference type="SAM" id="SignalP"/>
    </source>
</evidence>
<dbReference type="GO" id="GO:0008061">
    <property type="term" value="F:chitin binding"/>
    <property type="evidence" value="ECO:0007669"/>
    <property type="project" value="UniProtKB-KW"/>
</dbReference>
<evidence type="ECO:0000256" key="2">
    <source>
        <dbReference type="ARBA" id="ARBA00023026"/>
    </source>
</evidence>
<dbReference type="SMART" id="SM00257">
    <property type="entry name" value="LysM"/>
    <property type="match status" value="2"/>
</dbReference>
<dbReference type="Gene3D" id="3.10.350.10">
    <property type="entry name" value="LysM domain"/>
    <property type="match status" value="2"/>
</dbReference>
<organism evidence="6 7">
    <name type="scientific">Pisolithus microcarpus 441</name>
    <dbReference type="NCBI Taxonomy" id="765257"/>
    <lineage>
        <taxon>Eukaryota</taxon>
        <taxon>Fungi</taxon>
        <taxon>Dikarya</taxon>
        <taxon>Basidiomycota</taxon>
        <taxon>Agaricomycotina</taxon>
        <taxon>Agaricomycetes</taxon>
        <taxon>Agaricomycetidae</taxon>
        <taxon>Boletales</taxon>
        <taxon>Sclerodermatineae</taxon>
        <taxon>Pisolithaceae</taxon>
        <taxon>Pisolithus</taxon>
    </lineage>
</organism>
<keyword evidence="1" id="KW-0147">Chitin-binding</keyword>
<keyword evidence="7" id="KW-1185">Reference proteome</keyword>
<dbReference type="InterPro" id="IPR052210">
    <property type="entry name" value="LysM1-like"/>
</dbReference>
<reference evidence="6 7" key="1">
    <citation type="submission" date="2014-04" db="EMBL/GenBank/DDBJ databases">
        <authorList>
            <consortium name="DOE Joint Genome Institute"/>
            <person name="Kuo A."/>
            <person name="Kohler A."/>
            <person name="Costa M.D."/>
            <person name="Nagy L.G."/>
            <person name="Floudas D."/>
            <person name="Copeland A."/>
            <person name="Barry K.W."/>
            <person name="Cichocki N."/>
            <person name="Veneault-Fourrey C."/>
            <person name="LaButti K."/>
            <person name="Lindquist E.A."/>
            <person name="Lipzen A."/>
            <person name="Lundell T."/>
            <person name="Morin E."/>
            <person name="Murat C."/>
            <person name="Sun H."/>
            <person name="Tunlid A."/>
            <person name="Henrissat B."/>
            <person name="Grigoriev I.V."/>
            <person name="Hibbett D.S."/>
            <person name="Martin F."/>
            <person name="Nordberg H.P."/>
            <person name="Cantor M.N."/>
            <person name="Hua S.X."/>
        </authorList>
    </citation>
    <scope>NUCLEOTIDE SEQUENCE [LARGE SCALE GENOMIC DNA]</scope>
    <source>
        <strain evidence="6 7">441</strain>
    </source>
</reference>
<dbReference type="EMBL" id="KN833688">
    <property type="protein sequence ID" value="KIK29756.1"/>
    <property type="molecule type" value="Genomic_DNA"/>
</dbReference>
<dbReference type="SUPFAM" id="SSF54106">
    <property type="entry name" value="LysM domain"/>
    <property type="match status" value="2"/>
</dbReference>
<dbReference type="InterPro" id="IPR018392">
    <property type="entry name" value="LysM"/>
</dbReference>